<sequence>MATFHMQERLPMSTPNDNGDSAVSWRTLYVNLDILLGLNLGSRDRRDGNNVVDASSLCASRCRIYTGGDVADLGLVELASIRKSRSISRNRVGVVSRDDKNGTWNLPNPFD</sequence>
<dbReference type="AlphaFoldDB" id="A0AAN7SVA0"/>
<evidence type="ECO:0000313" key="2">
    <source>
        <dbReference type="Proteomes" id="UP001309876"/>
    </source>
</evidence>
<comment type="caution">
    <text evidence="1">The sequence shown here is derived from an EMBL/GenBank/DDBJ whole genome shotgun (WGS) entry which is preliminary data.</text>
</comment>
<accession>A0AAN7SVA0</accession>
<keyword evidence="2" id="KW-1185">Reference proteome</keyword>
<protein>
    <submittedName>
        <fullName evidence="1">Uncharacterized protein</fullName>
    </submittedName>
</protein>
<organism evidence="1 2">
    <name type="scientific">Lithohypha guttulata</name>
    <dbReference type="NCBI Taxonomy" id="1690604"/>
    <lineage>
        <taxon>Eukaryota</taxon>
        <taxon>Fungi</taxon>
        <taxon>Dikarya</taxon>
        <taxon>Ascomycota</taxon>
        <taxon>Pezizomycotina</taxon>
        <taxon>Eurotiomycetes</taxon>
        <taxon>Chaetothyriomycetidae</taxon>
        <taxon>Chaetothyriales</taxon>
        <taxon>Trichomeriaceae</taxon>
        <taxon>Lithohypha</taxon>
    </lineage>
</organism>
<name>A0AAN7SVA0_9EURO</name>
<evidence type="ECO:0000313" key="1">
    <source>
        <dbReference type="EMBL" id="KAK5082394.1"/>
    </source>
</evidence>
<dbReference type="EMBL" id="JAVRRJ010000008">
    <property type="protein sequence ID" value="KAK5082394.1"/>
    <property type="molecule type" value="Genomic_DNA"/>
</dbReference>
<proteinExistence type="predicted"/>
<dbReference type="Proteomes" id="UP001309876">
    <property type="component" value="Unassembled WGS sequence"/>
</dbReference>
<reference evidence="1 2" key="1">
    <citation type="submission" date="2023-08" db="EMBL/GenBank/DDBJ databases">
        <title>Black Yeasts Isolated from many extreme environments.</title>
        <authorList>
            <person name="Coleine C."/>
            <person name="Stajich J.E."/>
            <person name="Selbmann L."/>
        </authorList>
    </citation>
    <scope>NUCLEOTIDE SEQUENCE [LARGE SCALE GENOMIC DNA]</scope>
    <source>
        <strain evidence="1 2">CCFEE 5910</strain>
    </source>
</reference>
<gene>
    <name evidence="1" type="ORF">LTR05_007541</name>
</gene>